<gene>
    <name evidence="2" type="ORF">DXN04_12580</name>
</gene>
<evidence type="ECO:0008006" key="4">
    <source>
        <dbReference type="Google" id="ProtNLM"/>
    </source>
</evidence>
<dbReference type="Proteomes" id="UP000261174">
    <property type="component" value="Unassembled WGS sequence"/>
</dbReference>
<sequence length="278" mass="31402">MIARIQFLLLAGIAMPLFLRAQDTTQTTKPDTRRNVFTANLDFQSRISYYGRTDSLKSSLLNPSIGYQLKMGLYAQASMIFINNPVQSLDYTATIFEGGYRFGQNKKFSGNIFYNQYLYEKDTRLIQSVVKSQTGFNVAYETKVITFNINGNLKFSNKTDVGAAAGLDHLFLIRYPNQHAAIGINPSAYAYFGTQNFSHTYYEQKKLFNLIPTTPEVVTKNSEQFNVLSYEFSLPVVFVYKKFNATLSGTYVMPQHLISGVETGSNMFYFSAGVGVRI</sequence>
<reference evidence="2 3" key="1">
    <citation type="submission" date="2018-08" db="EMBL/GenBank/DDBJ databases">
        <title>Chitinophaga sp. K20C18050901, a novel bacterium isolated from forest soil.</title>
        <authorList>
            <person name="Wang C."/>
        </authorList>
    </citation>
    <scope>NUCLEOTIDE SEQUENCE [LARGE SCALE GENOMIC DNA]</scope>
    <source>
        <strain evidence="2 3">K20C18050901</strain>
    </source>
</reference>
<protein>
    <recommendedName>
        <fullName evidence="4">Outer membrane protein beta-barrel domain-containing protein</fullName>
    </recommendedName>
</protein>
<organism evidence="2 3">
    <name type="scientific">Chitinophaga silvisoli</name>
    <dbReference type="NCBI Taxonomy" id="2291814"/>
    <lineage>
        <taxon>Bacteria</taxon>
        <taxon>Pseudomonadati</taxon>
        <taxon>Bacteroidota</taxon>
        <taxon>Chitinophagia</taxon>
        <taxon>Chitinophagales</taxon>
        <taxon>Chitinophagaceae</taxon>
        <taxon>Chitinophaga</taxon>
    </lineage>
</organism>
<evidence type="ECO:0000313" key="3">
    <source>
        <dbReference type="Proteomes" id="UP000261174"/>
    </source>
</evidence>
<keyword evidence="3" id="KW-1185">Reference proteome</keyword>
<feature type="signal peptide" evidence="1">
    <location>
        <begin position="1"/>
        <end position="21"/>
    </location>
</feature>
<keyword evidence="1" id="KW-0732">Signal</keyword>
<feature type="chain" id="PRO_5017616166" description="Outer membrane protein beta-barrel domain-containing protein" evidence="1">
    <location>
        <begin position="22"/>
        <end position="278"/>
    </location>
</feature>
<proteinExistence type="predicted"/>
<evidence type="ECO:0000256" key="1">
    <source>
        <dbReference type="SAM" id="SignalP"/>
    </source>
</evidence>
<evidence type="ECO:0000313" key="2">
    <source>
        <dbReference type="EMBL" id="RFM34119.1"/>
    </source>
</evidence>
<name>A0A3E1P1R6_9BACT</name>
<dbReference type="RefSeq" id="WP_116853709.1">
    <property type="nucleotide sequence ID" value="NZ_QTJV01000004.1"/>
</dbReference>
<dbReference type="OrthoDB" id="639440at2"/>
<comment type="caution">
    <text evidence="2">The sequence shown here is derived from an EMBL/GenBank/DDBJ whole genome shotgun (WGS) entry which is preliminary data.</text>
</comment>
<dbReference type="AlphaFoldDB" id="A0A3E1P1R6"/>
<accession>A0A3E1P1R6</accession>
<dbReference type="EMBL" id="QTJV01000004">
    <property type="protein sequence ID" value="RFM34119.1"/>
    <property type="molecule type" value="Genomic_DNA"/>
</dbReference>